<dbReference type="PROSITE" id="PS51729">
    <property type="entry name" value="GNAT_YJDJ"/>
    <property type="match status" value="1"/>
</dbReference>
<proteinExistence type="predicted"/>
<dbReference type="Gene3D" id="3.40.630.30">
    <property type="match status" value="1"/>
</dbReference>
<reference evidence="3" key="1">
    <citation type="journal article" date="2019" name="Int. J. Syst. Evol. Microbiol.">
        <title>The Global Catalogue of Microorganisms (GCM) 10K type strain sequencing project: providing services to taxonomists for standard genome sequencing and annotation.</title>
        <authorList>
            <consortium name="The Broad Institute Genomics Platform"/>
            <consortium name="The Broad Institute Genome Sequencing Center for Infectious Disease"/>
            <person name="Wu L."/>
            <person name="Ma J."/>
        </authorList>
    </citation>
    <scope>NUCLEOTIDE SEQUENCE [LARGE SCALE GENOMIC DNA]</scope>
    <source>
        <strain evidence="3">CCUG 2113</strain>
    </source>
</reference>
<comment type="caution">
    <text evidence="2">The sequence shown here is derived from an EMBL/GenBank/DDBJ whole genome shotgun (WGS) entry which is preliminary data.</text>
</comment>
<accession>A0ABV8D9B6</accession>
<gene>
    <name evidence="2" type="ORF">ACFOW3_08250</name>
</gene>
<keyword evidence="2" id="KW-0808">Transferase</keyword>
<dbReference type="GO" id="GO:0016746">
    <property type="term" value="F:acyltransferase activity"/>
    <property type="evidence" value="ECO:0007669"/>
    <property type="project" value="UniProtKB-KW"/>
</dbReference>
<dbReference type="PANTHER" id="PTHR31435:SF10">
    <property type="entry name" value="BSR4717 PROTEIN"/>
    <property type="match status" value="1"/>
</dbReference>
<dbReference type="Pfam" id="PF14542">
    <property type="entry name" value="Acetyltransf_CG"/>
    <property type="match status" value="1"/>
</dbReference>
<evidence type="ECO:0000259" key="1">
    <source>
        <dbReference type="PROSITE" id="PS51729"/>
    </source>
</evidence>
<feature type="domain" description="N-acetyltransferase" evidence="1">
    <location>
        <begin position="8"/>
        <end position="95"/>
    </location>
</feature>
<keyword evidence="3" id="KW-1185">Reference proteome</keyword>
<dbReference type="EC" id="2.3.1.-" evidence="2"/>
<dbReference type="InterPro" id="IPR031165">
    <property type="entry name" value="GNAT_YJDJ"/>
</dbReference>
<organism evidence="2 3">
    <name type="scientific">Acidovorax facilis</name>
    <dbReference type="NCBI Taxonomy" id="12917"/>
    <lineage>
        <taxon>Bacteria</taxon>
        <taxon>Pseudomonadati</taxon>
        <taxon>Pseudomonadota</taxon>
        <taxon>Betaproteobacteria</taxon>
        <taxon>Burkholderiales</taxon>
        <taxon>Comamonadaceae</taxon>
        <taxon>Acidovorax</taxon>
    </lineage>
</organism>
<dbReference type="CDD" id="cd04301">
    <property type="entry name" value="NAT_SF"/>
    <property type="match status" value="1"/>
</dbReference>
<protein>
    <submittedName>
        <fullName evidence="2">GNAT family N-acetyltransferase</fullName>
        <ecNumber evidence="2">2.3.1.-</ecNumber>
    </submittedName>
</protein>
<name>A0ABV8D9B6_9BURK</name>
<evidence type="ECO:0000313" key="3">
    <source>
        <dbReference type="Proteomes" id="UP001595693"/>
    </source>
</evidence>
<dbReference type="InterPro" id="IPR045057">
    <property type="entry name" value="Gcn5-rel_NAT"/>
</dbReference>
<dbReference type="PANTHER" id="PTHR31435">
    <property type="entry name" value="PROTEIN NATD1"/>
    <property type="match status" value="1"/>
</dbReference>
<dbReference type="Proteomes" id="UP001595693">
    <property type="component" value="Unassembled WGS sequence"/>
</dbReference>
<sequence>MPHTIHHHEQDAKGAFYVENGGQRLAEMTYSRTNATMIIVDHTEVAPSLSGQGVGRELLGALVQWARATGTKVVPLCPFAKAQFDKDASIRDVLV</sequence>
<dbReference type="EMBL" id="JBHSAJ010000021">
    <property type="protein sequence ID" value="MFC3934615.1"/>
    <property type="molecule type" value="Genomic_DNA"/>
</dbReference>
<evidence type="ECO:0000313" key="2">
    <source>
        <dbReference type="EMBL" id="MFC3934615.1"/>
    </source>
</evidence>
<keyword evidence="2" id="KW-0012">Acyltransferase</keyword>
<dbReference type="SUPFAM" id="SSF55729">
    <property type="entry name" value="Acyl-CoA N-acyltransferases (Nat)"/>
    <property type="match status" value="1"/>
</dbReference>
<dbReference type="InterPro" id="IPR016181">
    <property type="entry name" value="Acyl_CoA_acyltransferase"/>
</dbReference>